<sequence>MVREYCTLSGGRRCCLLCVKAERKNCDIISSLLSSSSTLFTFFLQLDPWFFFFTLSTPPTKRIAVFPRTSQMVQKVATSVDSCRFVILYCSENKQLTQCMCLCVRER</sequence>
<organism evidence="1 2">
    <name type="scientific">Canavalia gladiata</name>
    <name type="common">Sword bean</name>
    <name type="synonym">Dolichos gladiatus</name>
    <dbReference type="NCBI Taxonomy" id="3824"/>
    <lineage>
        <taxon>Eukaryota</taxon>
        <taxon>Viridiplantae</taxon>
        <taxon>Streptophyta</taxon>
        <taxon>Embryophyta</taxon>
        <taxon>Tracheophyta</taxon>
        <taxon>Spermatophyta</taxon>
        <taxon>Magnoliopsida</taxon>
        <taxon>eudicotyledons</taxon>
        <taxon>Gunneridae</taxon>
        <taxon>Pentapetalae</taxon>
        <taxon>rosids</taxon>
        <taxon>fabids</taxon>
        <taxon>Fabales</taxon>
        <taxon>Fabaceae</taxon>
        <taxon>Papilionoideae</taxon>
        <taxon>50 kb inversion clade</taxon>
        <taxon>NPAAA clade</taxon>
        <taxon>indigoferoid/millettioid clade</taxon>
        <taxon>Phaseoleae</taxon>
        <taxon>Canavalia</taxon>
    </lineage>
</organism>
<proteinExistence type="predicted"/>
<dbReference type="AlphaFoldDB" id="A0AAN9MF76"/>
<evidence type="ECO:0000313" key="1">
    <source>
        <dbReference type="EMBL" id="KAK7351714.1"/>
    </source>
</evidence>
<name>A0AAN9MF76_CANGL</name>
<keyword evidence="2" id="KW-1185">Reference proteome</keyword>
<comment type="caution">
    <text evidence="1">The sequence shown here is derived from an EMBL/GenBank/DDBJ whole genome shotgun (WGS) entry which is preliminary data.</text>
</comment>
<evidence type="ECO:0000313" key="2">
    <source>
        <dbReference type="Proteomes" id="UP001367508"/>
    </source>
</evidence>
<gene>
    <name evidence="1" type="ORF">VNO77_11360</name>
</gene>
<reference evidence="1 2" key="1">
    <citation type="submission" date="2024-01" db="EMBL/GenBank/DDBJ databases">
        <title>The genomes of 5 underutilized Papilionoideae crops provide insights into root nodulation and disease resistanc.</title>
        <authorList>
            <person name="Jiang F."/>
        </authorList>
    </citation>
    <scope>NUCLEOTIDE SEQUENCE [LARGE SCALE GENOMIC DNA]</scope>
    <source>
        <strain evidence="1">LVBAO_FW01</strain>
        <tissue evidence="1">Leaves</tissue>
    </source>
</reference>
<dbReference type="EMBL" id="JAYMYQ010000002">
    <property type="protein sequence ID" value="KAK7351714.1"/>
    <property type="molecule type" value="Genomic_DNA"/>
</dbReference>
<dbReference type="Proteomes" id="UP001367508">
    <property type="component" value="Unassembled WGS sequence"/>
</dbReference>
<protein>
    <submittedName>
        <fullName evidence="1">Uncharacterized protein</fullName>
    </submittedName>
</protein>
<accession>A0AAN9MF76</accession>